<dbReference type="EMBL" id="AP023086">
    <property type="protein sequence ID" value="BCD97760.1"/>
    <property type="molecule type" value="Genomic_DNA"/>
</dbReference>
<organism evidence="2 3">
    <name type="scientific">Marinagarivorans cellulosilyticus</name>
    <dbReference type="NCBI Taxonomy" id="2721545"/>
    <lineage>
        <taxon>Bacteria</taxon>
        <taxon>Pseudomonadati</taxon>
        <taxon>Pseudomonadota</taxon>
        <taxon>Gammaproteobacteria</taxon>
        <taxon>Cellvibrionales</taxon>
        <taxon>Cellvibrionaceae</taxon>
        <taxon>Marinagarivorans</taxon>
    </lineage>
</organism>
<proteinExistence type="predicted"/>
<gene>
    <name evidence="2" type="ORF">MARGE09_P1961</name>
</gene>
<evidence type="ECO:0000313" key="2">
    <source>
        <dbReference type="EMBL" id="BCD97760.1"/>
    </source>
</evidence>
<dbReference type="InterPro" id="IPR021548">
    <property type="entry name" value="DUF2895"/>
</dbReference>
<evidence type="ECO:0000313" key="3">
    <source>
        <dbReference type="Proteomes" id="UP001320119"/>
    </source>
</evidence>
<dbReference type="KEGG" id="marq:MARGE09_P1961"/>
<keyword evidence="1" id="KW-0472">Membrane</keyword>
<keyword evidence="1" id="KW-0812">Transmembrane</keyword>
<accession>A0AAN1WHR2</accession>
<sequence>MADQRNGISSRDSHIWTLRMGGLVLVAIIAGLLTLIGLKQNMFTVQVPPDLSHGARVKPGEYQSSSSYVFAHHIWREVNDWKVSGKVDLPARIKTYECYFTPAFKKQLDKIKAEKSANGELDRTRTMTSDVAFKESFVKELGGSTFVTYLYMHIVERIDSSEVKNVHIKYPLRVVPDNRNCNHFGQALDGFYSEPERITENEVKTL</sequence>
<evidence type="ECO:0000256" key="1">
    <source>
        <dbReference type="SAM" id="Phobius"/>
    </source>
</evidence>
<dbReference type="Proteomes" id="UP001320119">
    <property type="component" value="Chromosome"/>
</dbReference>
<keyword evidence="1" id="KW-1133">Transmembrane helix</keyword>
<dbReference type="RefSeq" id="WP_236987239.1">
    <property type="nucleotide sequence ID" value="NZ_AP023086.1"/>
</dbReference>
<dbReference type="AlphaFoldDB" id="A0AAN1WHR2"/>
<keyword evidence="3" id="KW-1185">Reference proteome</keyword>
<protein>
    <submittedName>
        <fullName evidence="2">Uncharacterized protein</fullName>
    </submittedName>
</protein>
<feature type="transmembrane region" description="Helical" evidence="1">
    <location>
        <begin position="20"/>
        <end position="38"/>
    </location>
</feature>
<dbReference type="Pfam" id="PF11444">
    <property type="entry name" value="DUF2895"/>
    <property type="match status" value="1"/>
</dbReference>
<name>A0AAN1WHR2_9GAMM</name>
<reference evidence="2 3" key="1">
    <citation type="journal article" date="2022" name="IScience">
        <title>An ultrasensitive nanofiber-based assay for enzymatic hydrolysis and deep-sea microbial degradation of cellulose.</title>
        <authorList>
            <person name="Tsudome M."/>
            <person name="Tachioka M."/>
            <person name="Miyazaki M."/>
            <person name="Uchimura K."/>
            <person name="Tsuda M."/>
            <person name="Takaki Y."/>
            <person name="Deguchi S."/>
        </authorList>
    </citation>
    <scope>NUCLEOTIDE SEQUENCE [LARGE SCALE GENOMIC DNA]</scope>
    <source>
        <strain evidence="2 3">GE09</strain>
    </source>
</reference>